<keyword evidence="2" id="KW-1185">Reference proteome</keyword>
<evidence type="ECO:0000313" key="2">
    <source>
        <dbReference type="Proteomes" id="UP000219338"/>
    </source>
</evidence>
<dbReference type="EMBL" id="FUEG01000017">
    <property type="protein sequence ID" value="SJL12608.1"/>
    <property type="molecule type" value="Genomic_DNA"/>
</dbReference>
<organism evidence="1 2">
    <name type="scientific">Armillaria ostoyae</name>
    <name type="common">Armillaria root rot fungus</name>
    <dbReference type="NCBI Taxonomy" id="47428"/>
    <lineage>
        <taxon>Eukaryota</taxon>
        <taxon>Fungi</taxon>
        <taxon>Dikarya</taxon>
        <taxon>Basidiomycota</taxon>
        <taxon>Agaricomycotina</taxon>
        <taxon>Agaricomycetes</taxon>
        <taxon>Agaricomycetidae</taxon>
        <taxon>Agaricales</taxon>
        <taxon>Marasmiineae</taxon>
        <taxon>Physalacriaceae</taxon>
        <taxon>Armillaria</taxon>
    </lineage>
</organism>
<name>A0A284RV14_ARMOS</name>
<sequence>MDQVRLFSVKFAATEHGELVVSSSLETTFLSTPYAVKPERCAPSPAIGEEIVYFLASQYHLTFPEPSFDSEASVFIHQLRNKS</sequence>
<dbReference type="Proteomes" id="UP000219338">
    <property type="component" value="Unassembled WGS sequence"/>
</dbReference>
<gene>
    <name evidence="1" type="ORF">ARMOST_16036</name>
</gene>
<reference evidence="2" key="1">
    <citation type="journal article" date="2017" name="Nat. Ecol. Evol.">
        <title>Genome expansion and lineage-specific genetic innovations in the forest pathogenic fungi Armillaria.</title>
        <authorList>
            <person name="Sipos G."/>
            <person name="Prasanna A.N."/>
            <person name="Walter M.C."/>
            <person name="O'Connor E."/>
            <person name="Balint B."/>
            <person name="Krizsan K."/>
            <person name="Kiss B."/>
            <person name="Hess J."/>
            <person name="Varga T."/>
            <person name="Slot J."/>
            <person name="Riley R."/>
            <person name="Boka B."/>
            <person name="Rigling D."/>
            <person name="Barry K."/>
            <person name="Lee J."/>
            <person name="Mihaltcheva S."/>
            <person name="LaButti K."/>
            <person name="Lipzen A."/>
            <person name="Waldron R."/>
            <person name="Moloney N.M."/>
            <person name="Sperisen C."/>
            <person name="Kredics L."/>
            <person name="Vagvoelgyi C."/>
            <person name="Patrignani A."/>
            <person name="Fitzpatrick D."/>
            <person name="Nagy I."/>
            <person name="Doyle S."/>
            <person name="Anderson J.B."/>
            <person name="Grigoriev I.V."/>
            <person name="Gueldener U."/>
            <person name="Muensterkoetter M."/>
            <person name="Nagy L.G."/>
        </authorList>
    </citation>
    <scope>NUCLEOTIDE SEQUENCE [LARGE SCALE GENOMIC DNA]</scope>
    <source>
        <strain evidence="2">C18/9</strain>
    </source>
</reference>
<evidence type="ECO:0000313" key="1">
    <source>
        <dbReference type="EMBL" id="SJL12608.1"/>
    </source>
</evidence>
<proteinExistence type="predicted"/>
<protein>
    <submittedName>
        <fullName evidence="1">Uncharacterized protein</fullName>
    </submittedName>
</protein>
<dbReference type="AlphaFoldDB" id="A0A284RV14"/>
<accession>A0A284RV14</accession>